<dbReference type="OrthoDB" id="273257at2759"/>
<dbReference type="KEGG" id="sre:PTSG_01277"/>
<dbReference type="GeneID" id="16077843"/>
<dbReference type="EMBL" id="GL832958">
    <property type="protein sequence ID" value="EGD80687.1"/>
    <property type="molecule type" value="Genomic_DNA"/>
</dbReference>
<keyword evidence="2 11" id="KW-0813">Transport</keyword>
<comment type="similarity">
    <text evidence="11">Belongs to the inward rectifier-type potassium channel (TC 1.A.2.1) family.</text>
</comment>
<evidence type="ECO:0000256" key="1">
    <source>
        <dbReference type="ARBA" id="ARBA00004141"/>
    </source>
</evidence>
<feature type="domain" description="Potassium channel inwardly rectifying transmembrane" evidence="14">
    <location>
        <begin position="153"/>
        <end position="221"/>
    </location>
</feature>
<dbReference type="eggNOG" id="KOG3827">
    <property type="taxonomic scope" value="Eukaryota"/>
</dbReference>
<comment type="subcellular location">
    <subcellularLocation>
        <location evidence="1 11">Membrane</location>
        <topology evidence="1 11">Multi-pass membrane protein</topology>
    </subcellularLocation>
</comment>
<evidence type="ECO:0000256" key="7">
    <source>
        <dbReference type="ARBA" id="ARBA00022989"/>
    </source>
</evidence>
<feature type="region of interest" description="Disordered" evidence="12">
    <location>
        <begin position="277"/>
        <end position="296"/>
    </location>
</feature>
<dbReference type="GO" id="GO:0005886">
    <property type="term" value="C:plasma membrane"/>
    <property type="evidence" value="ECO:0007669"/>
    <property type="project" value="TreeGrafter"/>
</dbReference>
<dbReference type="InterPro" id="IPR014756">
    <property type="entry name" value="Ig_E-set"/>
</dbReference>
<dbReference type="GO" id="GO:0005242">
    <property type="term" value="F:inward rectifier potassium channel activity"/>
    <property type="evidence" value="ECO:0007669"/>
    <property type="project" value="InterPro"/>
</dbReference>
<dbReference type="GO" id="GO:1990573">
    <property type="term" value="P:potassium ion import across plasma membrane"/>
    <property type="evidence" value="ECO:0007669"/>
    <property type="project" value="TreeGrafter"/>
</dbReference>
<keyword evidence="4 11" id="KW-0812">Transmembrane</keyword>
<evidence type="ECO:0000256" key="12">
    <source>
        <dbReference type="SAM" id="MobiDB-lite"/>
    </source>
</evidence>
<dbReference type="SUPFAM" id="SSF81296">
    <property type="entry name" value="E set domains"/>
    <property type="match status" value="1"/>
</dbReference>
<keyword evidence="17" id="KW-1185">Reference proteome</keyword>
<dbReference type="Gene3D" id="1.10.287.70">
    <property type="match status" value="1"/>
</dbReference>
<accession>F2TZV9</accession>
<keyword evidence="6 11" id="KW-0630">Potassium</keyword>
<dbReference type="Pfam" id="PF01007">
    <property type="entry name" value="IRK"/>
    <property type="match status" value="1"/>
</dbReference>
<keyword evidence="3 11" id="KW-0633">Potassium transport</keyword>
<feature type="domain" description="Inward rectifier potassium channel C-terminal" evidence="15">
    <location>
        <begin position="229"/>
        <end position="276"/>
    </location>
</feature>
<dbReference type="InterPro" id="IPR041647">
    <property type="entry name" value="IRK_C"/>
</dbReference>
<feature type="region of interest" description="Disordered" evidence="12">
    <location>
        <begin position="1"/>
        <end position="62"/>
    </location>
</feature>
<dbReference type="PANTHER" id="PTHR11767">
    <property type="entry name" value="INWARD RECTIFIER POTASSIUM CHANNEL"/>
    <property type="match status" value="1"/>
</dbReference>
<dbReference type="AlphaFoldDB" id="F2TZV9"/>
<evidence type="ECO:0000256" key="8">
    <source>
        <dbReference type="ARBA" id="ARBA00023065"/>
    </source>
</evidence>
<dbReference type="OMA" id="FGMVWWL"/>
<keyword evidence="9 13" id="KW-0472">Membrane</keyword>
<evidence type="ECO:0000256" key="11">
    <source>
        <dbReference type="RuleBase" id="RU003822"/>
    </source>
</evidence>
<feature type="compositionally biased region" description="Acidic residues" evidence="12">
    <location>
        <begin position="1"/>
        <end position="11"/>
    </location>
</feature>
<proteinExistence type="inferred from homology"/>
<evidence type="ECO:0000256" key="3">
    <source>
        <dbReference type="ARBA" id="ARBA00022538"/>
    </source>
</evidence>
<name>F2TZV9_SALR5</name>
<evidence type="ECO:0000256" key="5">
    <source>
        <dbReference type="ARBA" id="ARBA00022882"/>
    </source>
</evidence>
<evidence type="ECO:0000256" key="10">
    <source>
        <dbReference type="ARBA" id="ARBA00023303"/>
    </source>
</evidence>
<evidence type="ECO:0000256" key="4">
    <source>
        <dbReference type="ARBA" id="ARBA00022692"/>
    </source>
</evidence>
<evidence type="ECO:0000256" key="6">
    <source>
        <dbReference type="ARBA" id="ARBA00022958"/>
    </source>
</evidence>
<gene>
    <name evidence="16" type="ORF">PTSG_01277</name>
</gene>
<keyword evidence="7 13" id="KW-1133">Transmembrane helix</keyword>
<keyword evidence="8 11" id="KW-0406">Ion transport</keyword>
<evidence type="ECO:0000259" key="14">
    <source>
        <dbReference type="Pfam" id="PF01007"/>
    </source>
</evidence>
<dbReference type="InterPro" id="IPR040445">
    <property type="entry name" value="Kir_TM"/>
</dbReference>
<evidence type="ECO:0000313" key="16">
    <source>
        <dbReference type="EMBL" id="EGD80687.1"/>
    </source>
</evidence>
<organism evidence="17">
    <name type="scientific">Salpingoeca rosetta (strain ATCC 50818 / BSB-021)</name>
    <dbReference type="NCBI Taxonomy" id="946362"/>
    <lineage>
        <taxon>Eukaryota</taxon>
        <taxon>Choanoflagellata</taxon>
        <taxon>Craspedida</taxon>
        <taxon>Salpingoecidae</taxon>
        <taxon>Salpingoeca</taxon>
    </lineage>
</organism>
<dbReference type="GO" id="GO:0034765">
    <property type="term" value="P:regulation of monoatomic ion transmembrane transport"/>
    <property type="evidence" value="ECO:0007669"/>
    <property type="project" value="TreeGrafter"/>
</dbReference>
<evidence type="ECO:0000313" key="17">
    <source>
        <dbReference type="Proteomes" id="UP000007799"/>
    </source>
</evidence>
<feature type="transmembrane region" description="Helical" evidence="13">
    <location>
        <begin position="131"/>
        <end position="153"/>
    </location>
</feature>
<reference evidence="16" key="1">
    <citation type="submission" date="2009-08" db="EMBL/GenBank/DDBJ databases">
        <title>Annotation of Salpingoeca rosetta.</title>
        <authorList>
            <consortium name="The Broad Institute Genome Sequencing Platform"/>
            <person name="Russ C."/>
            <person name="Cuomo C."/>
            <person name="Burger G."/>
            <person name="Gray M.W."/>
            <person name="Holland P.W.H."/>
            <person name="King N."/>
            <person name="Lang F.B.F."/>
            <person name="Roger A.J."/>
            <person name="Ruiz-Trillo I."/>
            <person name="Young S.K."/>
            <person name="Zeng Q."/>
            <person name="Gargeya S."/>
            <person name="Alvarado L."/>
            <person name="Berlin A."/>
            <person name="Chapman S.B."/>
            <person name="Chen Z."/>
            <person name="Freedman E."/>
            <person name="Gellesch M."/>
            <person name="Goldberg J."/>
            <person name="Griggs A."/>
            <person name="Gujja S."/>
            <person name="Heilman E."/>
            <person name="Heiman D."/>
            <person name="Howarth C."/>
            <person name="Mehta T."/>
            <person name="Neiman D."/>
            <person name="Pearson M."/>
            <person name="Roberts A."/>
            <person name="Saif S."/>
            <person name="Shea T."/>
            <person name="Shenoy N."/>
            <person name="Sisk P."/>
            <person name="Stolte C."/>
            <person name="Sykes S."/>
            <person name="White J."/>
            <person name="Yandava C."/>
            <person name="Haas B."/>
            <person name="Nusbaum C."/>
            <person name="Birren B."/>
        </authorList>
    </citation>
    <scope>NUCLEOTIDE SEQUENCE [LARGE SCALE GENOMIC DNA]</scope>
    <source>
        <strain evidence="16">ATCC 50818</strain>
    </source>
</reference>
<keyword evidence="5 11" id="KW-0851">Voltage-gated channel</keyword>
<evidence type="ECO:0008006" key="18">
    <source>
        <dbReference type="Google" id="ProtNLM"/>
    </source>
</evidence>
<dbReference type="GO" id="GO:0034702">
    <property type="term" value="C:monoatomic ion channel complex"/>
    <property type="evidence" value="ECO:0007669"/>
    <property type="project" value="UniProtKB-KW"/>
</dbReference>
<evidence type="ECO:0000256" key="13">
    <source>
        <dbReference type="SAM" id="Phobius"/>
    </source>
</evidence>
<dbReference type="InParanoid" id="F2TZV9"/>
<evidence type="ECO:0000256" key="9">
    <source>
        <dbReference type="ARBA" id="ARBA00023136"/>
    </source>
</evidence>
<dbReference type="SUPFAM" id="SSF81324">
    <property type="entry name" value="Voltage-gated potassium channels"/>
    <property type="match status" value="1"/>
</dbReference>
<protein>
    <recommendedName>
        <fullName evidence="18">Inward rectifier potassium channel C-terminal domain-containing protein</fullName>
    </recommendedName>
</protein>
<dbReference type="STRING" id="946362.F2TZV9"/>
<dbReference type="RefSeq" id="XP_004997248.1">
    <property type="nucleotide sequence ID" value="XM_004997191.1"/>
</dbReference>
<sequence length="472" mass="52023">MTNGAGDDDDGDSAHANMPLLLGSVNAPGGSGDSEDDDDHNGSVIVGGVDSAGAAGDRRRRAVRQRRPWYRRLSSSTGGEAKAPRFLDRRGLFKQSRGSFNMRRIIPRAAVASLHMRDWFHTLLTMSSLKIGLVLLVIYVSAVLLWAGLYHLISEPCDLQLHTFEDAFMLSIETLTTIGYGVPSPYFNGCLAGPFVVLSQSAAGLFIDALCIGLIFARISRGNRRSFTIVFSNNAIIRQIGNNWYFLFQVCDLKKYALVEAHVRMYAIRHRTVSSGGRAVPRSSGPARTISSSSSPPLDPTHVWFQSHAMRLTHPNDELGGMLLLSLPDQVLHRIDAWSPLMPTPHDGSEHDPSTSFQFPEPLMRVVDVENGGREPKSKRAPAVTTKEQIIEKFKRDNIEVLCLVEGIDAATSYTVQARHSYTIDDVVFEQQFAPCVQQDATGECVLDLSRFHDLLPLCEDDTAEDQVSSVL</sequence>
<feature type="domain" description="Inward rectifier potassium channel C-terminal" evidence="15">
    <location>
        <begin position="392"/>
        <end position="455"/>
    </location>
</feature>
<feature type="compositionally biased region" description="Low complexity" evidence="12">
    <location>
        <begin position="42"/>
        <end position="55"/>
    </location>
</feature>
<dbReference type="Gene3D" id="2.60.40.1400">
    <property type="entry name" value="G protein-activated inward rectifier potassium channel 1"/>
    <property type="match status" value="1"/>
</dbReference>
<dbReference type="Proteomes" id="UP000007799">
    <property type="component" value="Unassembled WGS sequence"/>
</dbReference>
<dbReference type="PANTHER" id="PTHR11767:SF103">
    <property type="entry name" value="POTASSIUM CHANNEL INWARDLY RECTIFYING TRANSMEMBRANE DOMAIN-CONTAINING PROTEIN"/>
    <property type="match status" value="1"/>
</dbReference>
<dbReference type="FunCoup" id="F2TZV9">
    <property type="interactions" value="349"/>
</dbReference>
<evidence type="ECO:0000259" key="15">
    <source>
        <dbReference type="Pfam" id="PF17655"/>
    </source>
</evidence>
<dbReference type="InterPro" id="IPR013518">
    <property type="entry name" value="K_chnl_inward-rec_Kir_cyto"/>
</dbReference>
<dbReference type="InterPro" id="IPR016449">
    <property type="entry name" value="K_chnl_inward-rec_Kir"/>
</dbReference>
<feature type="transmembrane region" description="Helical" evidence="13">
    <location>
        <begin position="195"/>
        <end position="217"/>
    </location>
</feature>
<evidence type="ECO:0000256" key="2">
    <source>
        <dbReference type="ARBA" id="ARBA00022448"/>
    </source>
</evidence>
<keyword evidence="10 11" id="KW-0407">Ion channel</keyword>
<dbReference type="Pfam" id="PF17655">
    <property type="entry name" value="IRK_C"/>
    <property type="match status" value="2"/>
</dbReference>